<dbReference type="NCBIfam" id="TIGR03848">
    <property type="entry name" value="MSMEG_4193"/>
    <property type="match status" value="1"/>
</dbReference>
<sequence length="228" mass="25006">MSLVVLIRHAHSEANAAGILSGRRPNIALSEKGRKQAQELAERLGQIKVKELRISPLQRCIETIDPWKSTKTRIRSIEDHGITEVDYGKWSGRTLRSLSREKLWKIVQENPSRVFFPDGEGLSNMQARAVDSMYAGISSPGTGALVLVSHGDVIKALVASNLGMRLDDFQRIIIDPASITVFDFSSKTPRLLLLNDSHTNIGELGNASTKKRLLVGGGSGPLTKKKSK</sequence>
<dbReference type="EMBL" id="CAFBPH010000021">
    <property type="protein sequence ID" value="CAB5005992.1"/>
    <property type="molecule type" value="Genomic_DNA"/>
</dbReference>
<dbReference type="GO" id="GO:0016791">
    <property type="term" value="F:phosphatase activity"/>
    <property type="evidence" value="ECO:0007669"/>
    <property type="project" value="TreeGrafter"/>
</dbReference>
<dbReference type="InterPro" id="IPR022492">
    <property type="entry name" value="Phosphomutase_MSMEG4193_put"/>
</dbReference>
<dbReference type="InterPro" id="IPR050275">
    <property type="entry name" value="PGM_Phosphatase"/>
</dbReference>
<gene>
    <name evidence="1" type="ORF">UFOPK1438_00044</name>
    <name evidence="2" type="ORF">UFOPK2329_00005</name>
    <name evidence="3" type="ORF">UFOPK3166_00016</name>
    <name evidence="4" type="ORF">UFOPK4087_00195</name>
</gene>
<name>A0A6J7PU36_9ZZZZ</name>
<evidence type="ECO:0000313" key="3">
    <source>
        <dbReference type="EMBL" id="CAB4815438.1"/>
    </source>
</evidence>
<dbReference type="EMBL" id="CAEZWZ010000001">
    <property type="protein sequence ID" value="CAB4662024.1"/>
    <property type="molecule type" value="Genomic_DNA"/>
</dbReference>
<proteinExistence type="predicted"/>
<protein>
    <submittedName>
        <fullName evidence="4">Unannotated protein</fullName>
    </submittedName>
</protein>
<dbReference type="AlphaFoldDB" id="A0A6J7PU36"/>
<dbReference type="InterPro" id="IPR013078">
    <property type="entry name" value="His_Pase_superF_clade-1"/>
</dbReference>
<evidence type="ECO:0000313" key="2">
    <source>
        <dbReference type="EMBL" id="CAB4662024.1"/>
    </source>
</evidence>
<evidence type="ECO:0000313" key="4">
    <source>
        <dbReference type="EMBL" id="CAB5005992.1"/>
    </source>
</evidence>
<dbReference type="GO" id="GO:0005737">
    <property type="term" value="C:cytoplasm"/>
    <property type="evidence" value="ECO:0007669"/>
    <property type="project" value="TreeGrafter"/>
</dbReference>
<dbReference type="SMART" id="SM00855">
    <property type="entry name" value="PGAM"/>
    <property type="match status" value="1"/>
</dbReference>
<dbReference type="EMBL" id="CAEZSM010000002">
    <property type="protein sequence ID" value="CAB4533371.1"/>
    <property type="molecule type" value="Genomic_DNA"/>
</dbReference>
<evidence type="ECO:0000313" key="1">
    <source>
        <dbReference type="EMBL" id="CAB4533371.1"/>
    </source>
</evidence>
<organism evidence="4">
    <name type="scientific">freshwater metagenome</name>
    <dbReference type="NCBI Taxonomy" id="449393"/>
    <lineage>
        <taxon>unclassified sequences</taxon>
        <taxon>metagenomes</taxon>
        <taxon>ecological metagenomes</taxon>
    </lineage>
</organism>
<dbReference type="EMBL" id="CAFABD010000001">
    <property type="protein sequence ID" value="CAB4815438.1"/>
    <property type="molecule type" value="Genomic_DNA"/>
</dbReference>
<dbReference type="CDD" id="cd07067">
    <property type="entry name" value="HP_PGM_like"/>
    <property type="match status" value="1"/>
</dbReference>
<dbReference type="Gene3D" id="3.40.50.1240">
    <property type="entry name" value="Phosphoglycerate mutase-like"/>
    <property type="match status" value="1"/>
</dbReference>
<dbReference type="InterPro" id="IPR029033">
    <property type="entry name" value="His_PPase_superfam"/>
</dbReference>
<dbReference type="SUPFAM" id="SSF53254">
    <property type="entry name" value="Phosphoglycerate mutase-like"/>
    <property type="match status" value="1"/>
</dbReference>
<accession>A0A6J7PU36</accession>
<dbReference type="Pfam" id="PF00300">
    <property type="entry name" value="His_Phos_1"/>
    <property type="match status" value="1"/>
</dbReference>
<dbReference type="PANTHER" id="PTHR48100:SF2">
    <property type="entry name" value="CONSERVED PROTEIN"/>
    <property type="match status" value="1"/>
</dbReference>
<reference evidence="4" key="1">
    <citation type="submission" date="2020-05" db="EMBL/GenBank/DDBJ databases">
        <authorList>
            <person name="Chiriac C."/>
            <person name="Salcher M."/>
            <person name="Ghai R."/>
            <person name="Kavagutti S V."/>
        </authorList>
    </citation>
    <scope>NUCLEOTIDE SEQUENCE</scope>
</reference>
<dbReference type="PANTHER" id="PTHR48100">
    <property type="entry name" value="BROAD-SPECIFICITY PHOSPHATASE YOR283W-RELATED"/>
    <property type="match status" value="1"/>
</dbReference>